<keyword evidence="2" id="KW-1133">Transmembrane helix</keyword>
<feature type="transmembrane region" description="Helical" evidence="2">
    <location>
        <begin position="42"/>
        <end position="69"/>
    </location>
</feature>
<gene>
    <name evidence="3" type="ORF">SCUD_LOCUS7417</name>
</gene>
<reference evidence="5" key="1">
    <citation type="submission" date="2016-06" db="UniProtKB">
        <authorList>
            <consortium name="WormBaseParasite"/>
        </authorList>
    </citation>
    <scope>IDENTIFICATION</scope>
</reference>
<feature type="transmembrane region" description="Helical" evidence="2">
    <location>
        <begin position="14"/>
        <end position="35"/>
    </location>
</feature>
<protein>
    <submittedName>
        <fullName evidence="5">Transmembrane protein</fullName>
    </submittedName>
</protein>
<dbReference type="EMBL" id="UZAK01032338">
    <property type="protein sequence ID" value="VDP26144.1"/>
    <property type="molecule type" value="Genomic_DNA"/>
</dbReference>
<evidence type="ECO:0000313" key="3">
    <source>
        <dbReference type="EMBL" id="VDP26144.1"/>
    </source>
</evidence>
<keyword evidence="2" id="KW-0472">Membrane</keyword>
<organism evidence="5">
    <name type="scientific">Schistosoma curassoni</name>
    <dbReference type="NCBI Taxonomy" id="6186"/>
    <lineage>
        <taxon>Eukaryota</taxon>
        <taxon>Metazoa</taxon>
        <taxon>Spiralia</taxon>
        <taxon>Lophotrochozoa</taxon>
        <taxon>Platyhelminthes</taxon>
        <taxon>Trematoda</taxon>
        <taxon>Digenea</taxon>
        <taxon>Strigeidida</taxon>
        <taxon>Schistosomatoidea</taxon>
        <taxon>Schistosomatidae</taxon>
        <taxon>Schistosoma</taxon>
    </lineage>
</organism>
<dbReference type="Proteomes" id="UP000279833">
    <property type="component" value="Unassembled WGS sequence"/>
</dbReference>
<evidence type="ECO:0000256" key="1">
    <source>
        <dbReference type="SAM" id="MobiDB-lite"/>
    </source>
</evidence>
<keyword evidence="2" id="KW-0812">Transmembrane</keyword>
<dbReference type="WBParaSite" id="SCUD_0000741701-mRNA-1">
    <property type="protein sequence ID" value="SCUD_0000741701-mRNA-1"/>
    <property type="gene ID" value="SCUD_0000741701"/>
</dbReference>
<keyword evidence="4" id="KW-1185">Reference proteome</keyword>
<reference evidence="3 4" key="2">
    <citation type="submission" date="2018-11" db="EMBL/GenBank/DDBJ databases">
        <authorList>
            <consortium name="Pathogen Informatics"/>
        </authorList>
    </citation>
    <scope>NUCLEOTIDE SEQUENCE [LARGE SCALE GENOMIC DNA]</scope>
    <source>
        <strain evidence="3">Dakar</strain>
        <strain evidence="4">Dakar, Senegal</strain>
    </source>
</reference>
<dbReference type="AlphaFoldDB" id="A0A183JXH0"/>
<evidence type="ECO:0000313" key="4">
    <source>
        <dbReference type="Proteomes" id="UP000279833"/>
    </source>
</evidence>
<feature type="region of interest" description="Disordered" evidence="1">
    <location>
        <begin position="154"/>
        <end position="173"/>
    </location>
</feature>
<evidence type="ECO:0000313" key="5">
    <source>
        <dbReference type="WBParaSite" id="SCUD_0000741701-mRNA-1"/>
    </source>
</evidence>
<feature type="transmembrane region" description="Helical" evidence="2">
    <location>
        <begin position="99"/>
        <end position="117"/>
    </location>
</feature>
<evidence type="ECO:0000256" key="2">
    <source>
        <dbReference type="SAM" id="Phobius"/>
    </source>
</evidence>
<sequence length="205" mass="23453">MCEIELYRKTKIDIPLLAAGMILCILSCLMISVGIARVREDVWIAGILVAIVGLPLFLFFLVVFCVIRTNNYTEVLPKQYVLGKIPPPTFTSIPSALGSIYHALFLLNEISFGYILVCRKMKKDNKRSYHGYGGYCHDCIFICRVFTNDMKRPESFQPRKRGPQHPDEALKEKLRRNSVPRGIYDNPYNPGLWRRTTTLTAPYTS</sequence>
<proteinExistence type="predicted"/>
<accession>A0A183JXH0</accession>
<name>A0A183JXH0_9TREM</name>